<dbReference type="OrthoDB" id="7783360at2"/>
<evidence type="ECO:0000313" key="4">
    <source>
        <dbReference type="Proteomes" id="UP000054396"/>
    </source>
</evidence>
<dbReference type="STRING" id="1685382.AVJ23_14120"/>
<dbReference type="Proteomes" id="UP000054396">
    <property type="component" value="Unassembled WGS sequence"/>
</dbReference>
<protein>
    <submittedName>
        <fullName evidence="3">Type I secretion protein</fullName>
    </submittedName>
</protein>
<organism evidence="3 4">
    <name type="scientific">Pseudoponticoccus marisrubri</name>
    <dbReference type="NCBI Taxonomy" id="1685382"/>
    <lineage>
        <taxon>Bacteria</taxon>
        <taxon>Pseudomonadati</taxon>
        <taxon>Pseudomonadota</taxon>
        <taxon>Alphaproteobacteria</taxon>
        <taxon>Rhodobacterales</taxon>
        <taxon>Roseobacteraceae</taxon>
        <taxon>Pseudoponticoccus</taxon>
    </lineage>
</organism>
<reference evidence="3 4" key="1">
    <citation type="submission" date="2015-12" db="EMBL/GenBank/DDBJ databases">
        <authorList>
            <person name="Shamseldin A."/>
            <person name="Moawad H."/>
            <person name="Abd El-Rahim W.M."/>
            <person name="Sadowsky M.J."/>
        </authorList>
    </citation>
    <scope>NUCLEOTIDE SEQUENCE [LARGE SCALE GENOMIC DNA]</scope>
    <source>
        <strain evidence="3 4">SJ5A-1</strain>
    </source>
</reference>
<dbReference type="InterPro" id="IPR001343">
    <property type="entry name" value="Hemolysn_Ca-bd"/>
</dbReference>
<evidence type="ECO:0000256" key="1">
    <source>
        <dbReference type="SAM" id="MobiDB-lite"/>
    </source>
</evidence>
<proteinExistence type="predicted"/>
<dbReference type="SUPFAM" id="SSF51120">
    <property type="entry name" value="beta-Roll"/>
    <property type="match status" value="1"/>
</dbReference>
<dbReference type="InterPro" id="IPR011049">
    <property type="entry name" value="Serralysin-like_metalloprot_C"/>
</dbReference>
<dbReference type="Gene3D" id="2.150.10.10">
    <property type="entry name" value="Serralysin-like metalloprotease, C-terminal"/>
    <property type="match status" value="1"/>
</dbReference>
<dbReference type="InterPro" id="IPR018511">
    <property type="entry name" value="Hemolysin-typ_Ca-bd_CS"/>
</dbReference>
<dbReference type="AlphaFoldDB" id="A0A0W7WHT6"/>
<feature type="signal peptide" evidence="2">
    <location>
        <begin position="1"/>
        <end position="19"/>
    </location>
</feature>
<name>A0A0W7WHT6_9RHOB</name>
<dbReference type="EMBL" id="LPXO01000008">
    <property type="protein sequence ID" value="KUF10179.1"/>
    <property type="molecule type" value="Genomic_DNA"/>
</dbReference>
<dbReference type="PROSITE" id="PS00330">
    <property type="entry name" value="HEMOLYSIN_CALCIUM"/>
    <property type="match status" value="1"/>
</dbReference>
<accession>A0A0W7WHT6</accession>
<gene>
    <name evidence="3" type="ORF">AVJ23_14120</name>
</gene>
<keyword evidence="4" id="KW-1185">Reference proteome</keyword>
<feature type="region of interest" description="Disordered" evidence="1">
    <location>
        <begin position="298"/>
        <end position="338"/>
    </location>
</feature>
<feature type="chain" id="PRO_5006936322" evidence="2">
    <location>
        <begin position="20"/>
        <end position="985"/>
    </location>
</feature>
<sequence length="985" mass="107452">MIRVYVVALFCALVPGLVAAERDVTRVYMFGNSLIHHLSEEDAHTNVPHWLNRMAQADGRSFAVDGQWGFLRNFADGLPPTANWSFEGVQGVWSPGRSGFGQSEFDTVLIAPSNFIQYRAPGQPYEGDNDSGESPLGALTRLIGWLDAETPGLRLMIYEGWSAMDEVAGTFPPGPEALARYHAYNAGAYHDWYTDLVARLNTDRDGPPVTLVPVAQVLAGLFAEGGVLAGLPVEALYTDSAPHGTPTLYLLAAMVTYTALYDVAPPDAFQPPAVLHPRVVDAYPQIAAAIRAALPRQEAAAATAEDTRQAEAPEPAPQAETADLPERQPVALPPAGLRPEGVPALGMGLNGISDWSTQHPFIDLMKTARGWVGHLPDRWGGVTTEELRAAGHLDENGWPVSLPSDVTALEAVLLTDQPTGADSLRGDYLVFYEGTGKLTLTGRARRVRYEEGRITFSYEPGEGVVGLSITETDPEDPLRDIHILREDHLPLWEAGVLFNPDWIARVRDLRSVRFMDWMMTNGSPVTRWQDRPRLSDASWTQWGVPVEVMVRLANLIGADPWFNMPHLADDTYMRRFAETVRDTLDPRLKAHVELSNEVWNQVFPQAAWARGEAEALWGESETGWAQYYGLRAAQVMDIWTEVFGEAAPDRLVRVVATHTGWPGIEESILNAPLAYLSLGRAPKESFDAYAVTGYFGYEMGGPEMAGQVNAWLDRAEEIAREAGEAQGLRRVALREFVREARFEAAIAPATLALEEGSLRQLTEEIFPYHASAARQAGLRLVMYEGGTHVAGHGAQVNDERLTAFFTALNYTPEMAKLYELLLAGWTAAGGTLFNAFVDVAPATQWGSWGALRHLDDANPRWDMLMAYNASAPTAWAERDPAAFADGILRAGGSGNQRLQGTAAEDILLGGTGNDTLVTGGGADLLHGGPGTDRAVLAGALESYELRRDDTNRLTAQGPDGPVLLTAIETLVFSDDPATVYFTRDF</sequence>
<dbReference type="Pfam" id="PF00353">
    <property type="entry name" value="HemolysinCabind"/>
    <property type="match status" value="1"/>
</dbReference>
<comment type="caution">
    <text evidence="3">The sequence shown here is derived from an EMBL/GenBank/DDBJ whole genome shotgun (WGS) entry which is preliminary data.</text>
</comment>
<evidence type="ECO:0000256" key="2">
    <source>
        <dbReference type="SAM" id="SignalP"/>
    </source>
</evidence>
<dbReference type="RefSeq" id="WP_058862850.1">
    <property type="nucleotide sequence ID" value="NZ_LPXO01000008.1"/>
</dbReference>
<dbReference type="GO" id="GO:0005509">
    <property type="term" value="F:calcium ion binding"/>
    <property type="evidence" value="ECO:0007669"/>
    <property type="project" value="InterPro"/>
</dbReference>
<evidence type="ECO:0000313" key="3">
    <source>
        <dbReference type="EMBL" id="KUF10179.1"/>
    </source>
</evidence>
<keyword evidence="2" id="KW-0732">Signal</keyword>